<dbReference type="GO" id="GO:0030973">
    <property type="term" value="F:molybdate ion binding"/>
    <property type="evidence" value="ECO:0007669"/>
    <property type="project" value="TreeGrafter"/>
</dbReference>
<accession>A0A7G9Y2Y2</accession>
<dbReference type="InterPro" id="IPR022498">
    <property type="entry name" value="ABC_trnspt_W-bd_WtpA"/>
</dbReference>
<dbReference type="NCBIfam" id="TIGR03730">
    <property type="entry name" value="tungstate_WtpA"/>
    <property type="match status" value="1"/>
</dbReference>
<organism evidence="2">
    <name type="scientific">Candidatus Methanogaster sp. ANME-2c ERB4</name>
    <dbReference type="NCBI Taxonomy" id="2759911"/>
    <lineage>
        <taxon>Archaea</taxon>
        <taxon>Methanobacteriati</taxon>
        <taxon>Methanobacteriota</taxon>
        <taxon>Stenosarchaea group</taxon>
        <taxon>Methanomicrobia</taxon>
        <taxon>Methanosarcinales</taxon>
        <taxon>ANME-2 cluster</taxon>
        <taxon>Candidatus Methanogasteraceae</taxon>
        <taxon>Candidatus Methanogaster</taxon>
    </lineage>
</organism>
<dbReference type="PANTHER" id="PTHR30632:SF16">
    <property type="entry name" value="MOLYBDATE_TUNGSTATE-BINDING PROTEIN WTPA"/>
    <property type="match status" value="1"/>
</dbReference>
<dbReference type="AlphaFoldDB" id="A0A7G9Y2Y2"/>
<dbReference type="PANTHER" id="PTHR30632">
    <property type="entry name" value="MOLYBDATE-BINDING PERIPLASMIC PROTEIN"/>
    <property type="match status" value="1"/>
</dbReference>
<sequence>MKKTAILIMIMLCSVIALGCIGTDTDTKTDDRANNSATPEVHSGTLTILHAGSLKIPFAELEEVFEAAHPGIDVQCEAAGSAATIRKVTELHKEADVVASADYSLIPSMMYPEYADWYLQFARNQIVLAYTDKSKYADEINASNWYEILRRDDVRFGFSNPNDDPCGYRSQMTIQLAEAHYDDDMIYEDLIEENSAMAMVYDAANGTYTLNMPASESIDPSAKLMVRSMEMELIAGLDAQEIDYYFIYRSVAEQHGQSFLELPAEIDLSSVTYADTYKTVQVVQANGNLVTGKPVVYGITVPKNARDPEMGLLFVKLVVSPEGQQIFVDLGQPPIVPAVGSGEVPE</sequence>
<protein>
    <submittedName>
        <fullName evidence="2">Putative solute-binding protein</fullName>
    </submittedName>
</protein>
<dbReference type="EMBL" id="MT630734">
    <property type="protein sequence ID" value="QNO42366.1"/>
    <property type="molecule type" value="Genomic_DNA"/>
</dbReference>
<dbReference type="CDD" id="cd13540">
    <property type="entry name" value="PBP2_ModA_WtpA"/>
    <property type="match status" value="1"/>
</dbReference>
<dbReference type="Gene3D" id="3.40.190.10">
    <property type="entry name" value="Periplasmic binding protein-like II"/>
    <property type="match status" value="2"/>
</dbReference>
<name>A0A7G9Y2Y2_9EURY</name>
<dbReference type="InterPro" id="IPR050682">
    <property type="entry name" value="ModA/WtpA"/>
</dbReference>
<evidence type="ECO:0000256" key="1">
    <source>
        <dbReference type="ARBA" id="ARBA00009438"/>
    </source>
</evidence>
<proteinExistence type="inferred from homology"/>
<dbReference type="PROSITE" id="PS51257">
    <property type="entry name" value="PROKAR_LIPOPROTEIN"/>
    <property type="match status" value="1"/>
</dbReference>
<reference evidence="2" key="1">
    <citation type="submission" date="2020-06" db="EMBL/GenBank/DDBJ databases">
        <title>Unique genomic features of the anaerobic methanotrophic archaea.</title>
        <authorList>
            <person name="Chadwick G.L."/>
            <person name="Skennerton C.T."/>
            <person name="Laso-Perez R."/>
            <person name="Leu A.O."/>
            <person name="Speth D.R."/>
            <person name="Yu H."/>
            <person name="Morgan-Lang C."/>
            <person name="Hatzenpichler R."/>
            <person name="Goudeau D."/>
            <person name="Malmstrom R."/>
            <person name="Brazelton W.J."/>
            <person name="Woyke T."/>
            <person name="Hallam S.J."/>
            <person name="Tyson G.W."/>
            <person name="Wegener G."/>
            <person name="Boetius A."/>
            <person name="Orphan V."/>
        </authorList>
    </citation>
    <scope>NUCLEOTIDE SEQUENCE</scope>
</reference>
<dbReference type="NCBIfam" id="NF003196">
    <property type="entry name" value="PRK04168.1"/>
    <property type="match status" value="1"/>
</dbReference>
<evidence type="ECO:0000313" key="2">
    <source>
        <dbReference type="EMBL" id="QNO42366.1"/>
    </source>
</evidence>
<dbReference type="GO" id="GO:0015689">
    <property type="term" value="P:molybdate ion transport"/>
    <property type="evidence" value="ECO:0007669"/>
    <property type="project" value="TreeGrafter"/>
</dbReference>
<dbReference type="GO" id="GO:1901359">
    <property type="term" value="F:tungstate binding"/>
    <property type="evidence" value="ECO:0007669"/>
    <property type="project" value="InterPro"/>
</dbReference>
<gene>
    <name evidence="2" type="ORF">LFOPHFOE_00006</name>
</gene>
<dbReference type="Pfam" id="PF13531">
    <property type="entry name" value="SBP_bac_11"/>
    <property type="match status" value="1"/>
</dbReference>
<comment type="similarity">
    <text evidence="1">Belongs to the bacterial solute-binding protein 1 family. WtpA subfamily.</text>
</comment>
<dbReference type="SUPFAM" id="SSF53850">
    <property type="entry name" value="Periplasmic binding protein-like II"/>
    <property type="match status" value="1"/>
</dbReference>